<protein>
    <submittedName>
        <fullName evidence="2">Uncharacterized protein</fullName>
    </submittedName>
</protein>
<dbReference type="Proteomes" id="UP000027142">
    <property type="component" value="Chromosome"/>
</dbReference>
<accession>A0A060LTS0</accession>
<feature type="compositionally biased region" description="Low complexity" evidence="1">
    <location>
        <begin position="11"/>
        <end position="25"/>
    </location>
</feature>
<dbReference type="PATRIC" id="fig|1246626.3.peg.791"/>
<gene>
    <name evidence="2" type="ORF">BleG1_0792</name>
</gene>
<name>A0A060LTS0_9BACI</name>
<evidence type="ECO:0000313" key="2">
    <source>
        <dbReference type="EMBL" id="AIC93400.1"/>
    </source>
</evidence>
<proteinExistence type="predicted"/>
<organism evidence="2 3">
    <name type="scientific">Shouchella lehensis G1</name>
    <dbReference type="NCBI Taxonomy" id="1246626"/>
    <lineage>
        <taxon>Bacteria</taxon>
        <taxon>Bacillati</taxon>
        <taxon>Bacillota</taxon>
        <taxon>Bacilli</taxon>
        <taxon>Bacillales</taxon>
        <taxon>Bacillaceae</taxon>
        <taxon>Shouchella</taxon>
    </lineage>
</organism>
<feature type="compositionally biased region" description="Polar residues" evidence="1">
    <location>
        <begin position="1"/>
        <end position="10"/>
    </location>
</feature>
<dbReference type="EMBL" id="CP003923">
    <property type="protein sequence ID" value="AIC93400.1"/>
    <property type="molecule type" value="Genomic_DNA"/>
</dbReference>
<dbReference type="RefSeq" id="WP_244877281.1">
    <property type="nucleotide sequence ID" value="NZ_CP003923.1"/>
</dbReference>
<evidence type="ECO:0000256" key="1">
    <source>
        <dbReference type="SAM" id="MobiDB-lite"/>
    </source>
</evidence>
<dbReference type="KEGG" id="ble:BleG1_0792"/>
<sequence length="46" mass="5262">MASTIGSTAKTTGQIEQEQQNTQQENRNHLTYDDEVIKKNCRISNH</sequence>
<keyword evidence="3" id="KW-1185">Reference proteome</keyword>
<feature type="region of interest" description="Disordered" evidence="1">
    <location>
        <begin position="1"/>
        <end position="33"/>
    </location>
</feature>
<dbReference type="HOGENOM" id="CLU_3180195_0_0_9"/>
<dbReference type="AlphaFoldDB" id="A0A060LTS0"/>
<reference evidence="2 3" key="1">
    <citation type="journal article" date="2014" name="Gene">
        <title>A comparative genomic analysis of the alkalitolerant soil bacterium Bacillus lehensis G1.</title>
        <authorList>
            <person name="Noor Y.M."/>
            <person name="Samsulrizal N.H."/>
            <person name="Jema'on N.A."/>
            <person name="Low K.O."/>
            <person name="Ramli A.N."/>
            <person name="Alias N.I."/>
            <person name="Damis S.I."/>
            <person name="Fuzi S.F."/>
            <person name="Isa M.N."/>
            <person name="Murad A.M."/>
            <person name="Raih M.F."/>
            <person name="Bakar F.D."/>
            <person name="Najimudin N."/>
            <person name="Mahadi N.M."/>
            <person name="Illias R.M."/>
        </authorList>
    </citation>
    <scope>NUCLEOTIDE SEQUENCE [LARGE SCALE GENOMIC DNA]</scope>
    <source>
        <strain evidence="2 3">G1</strain>
    </source>
</reference>
<evidence type="ECO:0000313" key="3">
    <source>
        <dbReference type="Proteomes" id="UP000027142"/>
    </source>
</evidence>